<feature type="transmembrane region" description="Helical" evidence="2">
    <location>
        <begin position="281"/>
        <end position="300"/>
    </location>
</feature>
<keyword evidence="2" id="KW-0472">Membrane</keyword>
<evidence type="ECO:0000313" key="4">
    <source>
        <dbReference type="Proteomes" id="UP000000491"/>
    </source>
</evidence>
<dbReference type="RefSeq" id="WP_013934015.1">
    <property type="nucleotide sequence ID" value="NC_015709.1"/>
</dbReference>
<name>F8ES44_ZYMMT</name>
<dbReference type="AlphaFoldDB" id="F8ES44"/>
<proteinExistence type="predicted"/>
<evidence type="ECO:0000313" key="3">
    <source>
        <dbReference type="EMBL" id="AEI37619.1"/>
    </source>
</evidence>
<dbReference type="Proteomes" id="UP000000491">
    <property type="component" value="Chromosome"/>
</dbReference>
<feature type="transmembrane region" description="Helical" evidence="2">
    <location>
        <begin position="307"/>
        <end position="329"/>
    </location>
</feature>
<feature type="transmembrane region" description="Helical" evidence="2">
    <location>
        <begin position="447"/>
        <end position="473"/>
    </location>
</feature>
<feature type="transmembrane region" description="Helical" evidence="2">
    <location>
        <begin position="162"/>
        <end position="183"/>
    </location>
</feature>
<accession>F8ES44</accession>
<dbReference type="STRING" id="579138.Zymop_0717"/>
<keyword evidence="2" id="KW-1133">Transmembrane helix</keyword>
<evidence type="ECO:0000256" key="2">
    <source>
        <dbReference type="SAM" id="Phobius"/>
    </source>
</evidence>
<feature type="transmembrane region" description="Helical" evidence="2">
    <location>
        <begin position="35"/>
        <end position="55"/>
    </location>
</feature>
<feature type="region of interest" description="Disordered" evidence="1">
    <location>
        <begin position="484"/>
        <end position="517"/>
    </location>
</feature>
<feature type="transmembrane region" description="Helical" evidence="2">
    <location>
        <begin position="210"/>
        <end position="230"/>
    </location>
</feature>
<feature type="transmembrane region" description="Helical" evidence="2">
    <location>
        <begin position="251"/>
        <end position="269"/>
    </location>
</feature>
<keyword evidence="2" id="KW-0812">Transmembrane</keyword>
<dbReference type="PATRIC" id="fig|579138.3.peg.754"/>
<sequence>MIKNTSYSDKKLSLFRRASRYDNSQKGLWDYLTVYHWRAITLIFWLITAGFLLYMHRHGIHWLSLSDTDDNLRFAEVQDWLHGQKWFDLEQHRLNPPQGANIHWSRLVDIPIAALILLTQPFLGTGGATRFAVAVAPLLPLGVIFFGNALTCRRLIGPHSFLIANGLLLCAGIALGMFLPLRIDHHGWQLAFLSLMIAGNADPDFKRGSLTVAIASTLSLIIGLEMLPYIALTGGMQTLFWVANIQRAKGLSYYGLTLAFTSFVGWLAFASYANRGPVCDALSPVWLSVTVGGGLLLALITRLRGDWPLRFIAAFIVGIIIATGFSLAWPHCLGRPEGISPELNDLWLSHVGEAKPVYTRDLKVIILILSLPVVGIIALLPALWCNRSSLRIGGWITVFLTFTAAFVMTAWQTRTAPAAQILALPSCCWIVMQLWQGIKVDRPWKSNLWRSVTLLLLLSIITTFLPSRLVAWLHPDQKKTKSLGLISKSPTHSRKTKSEKESPSYPTPSTPHPERRCPTIPALQAIEALPPATILTFVDFAPRLIAMTHHRAIAGPYHRNGTAILDVHHAFRGSQQQAENIIRRHAISLVLVCPGMPESSIYLNEAKNGFYAQLAKGQVPLWLEAVPLPQNSPFLLWRVKDRDTPNPRHHNP</sequence>
<dbReference type="HOGENOM" id="CLU_451183_0_0_5"/>
<feature type="transmembrane region" description="Helical" evidence="2">
    <location>
        <begin position="131"/>
        <end position="150"/>
    </location>
</feature>
<feature type="transmembrane region" description="Helical" evidence="2">
    <location>
        <begin position="417"/>
        <end position="435"/>
    </location>
</feature>
<evidence type="ECO:0008006" key="5">
    <source>
        <dbReference type="Google" id="ProtNLM"/>
    </source>
</evidence>
<dbReference type="EMBL" id="CP002865">
    <property type="protein sequence ID" value="AEI37619.1"/>
    <property type="molecule type" value="Genomic_DNA"/>
</dbReference>
<protein>
    <recommendedName>
        <fullName evidence="5">AcrB/AcrD/AcrF family protein</fullName>
    </recommendedName>
</protein>
<feature type="transmembrane region" description="Helical" evidence="2">
    <location>
        <begin position="364"/>
        <end position="385"/>
    </location>
</feature>
<dbReference type="eggNOG" id="COG1287">
    <property type="taxonomic scope" value="Bacteria"/>
</dbReference>
<dbReference type="KEGG" id="zmp:Zymop_0717"/>
<feature type="transmembrane region" description="Helical" evidence="2">
    <location>
        <begin position="392"/>
        <end position="411"/>
    </location>
</feature>
<organism evidence="3 4">
    <name type="scientific">Zymomonas mobilis subsp. pomaceae (strain ATCC 29192 / DSM 22645 / JCM 10191 / CCUG 17912 / NBRC 13757 / NCIMB 11200 / NRRL B-4491 / Barker I)</name>
    <dbReference type="NCBI Taxonomy" id="579138"/>
    <lineage>
        <taxon>Bacteria</taxon>
        <taxon>Pseudomonadati</taxon>
        <taxon>Pseudomonadota</taxon>
        <taxon>Alphaproteobacteria</taxon>
        <taxon>Sphingomonadales</taxon>
        <taxon>Zymomonadaceae</taxon>
        <taxon>Zymomonas</taxon>
    </lineage>
</organism>
<reference evidence="3 4" key="1">
    <citation type="journal article" date="2011" name="J. Bacteriol.">
        <title>Genome sequence of the ethanol-producing Zymomonas mobilis subsp. pomaceae lectotype strain ATCC 29192.</title>
        <authorList>
            <person name="Kouvelis V.N."/>
            <person name="Davenport K.W."/>
            <person name="Brettin T.S."/>
            <person name="Bruce D."/>
            <person name="Detter C."/>
            <person name="Han C.S."/>
            <person name="Nolan M."/>
            <person name="Tapia R."/>
            <person name="Damoulaki A."/>
            <person name="Kyrpides N.C."/>
            <person name="Typas M.A."/>
            <person name="Pappas K.M."/>
        </authorList>
    </citation>
    <scope>NUCLEOTIDE SEQUENCE [LARGE SCALE GENOMIC DNA]</scope>
    <source>
        <strain evidence="4">ATCC 29192 / DSM 22645 / JCM 10191 / CCUG 17912 / NBRC 13757 / NCIMB 11200 / NRRL B-4491 / Barker I</strain>
    </source>
</reference>
<gene>
    <name evidence="3" type="ordered locus">Zymop_0717</name>
</gene>
<evidence type="ECO:0000256" key="1">
    <source>
        <dbReference type="SAM" id="MobiDB-lite"/>
    </source>
</evidence>